<feature type="domain" description="SAP" evidence="2">
    <location>
        <begin position="518"/>
        <end position="552"/>
    </location>
</feature>
<feature type="domain" description="SAP" evidence="2">
    <location>
        <begin position="761"/>
        <end position="795"/>
    </location>
</feature>
<dbReference type="PANTHER" id="PTHR37162:SF1">
    <property type="entry name" value="BED-TYPE DOMAIN-CONTAINING PROTEIN"/>
    <property type="match status" value="1"/>
</dbReference>
<dbReference type="Proteomes" id="UP000683360">
    <property type="component" value="Unassembled WGS sequence"/>
</dbReference>
<dbReference type="InterPro" id="IPR003034">
    <property type="entry name" value="SAP_dom"/>
</dbReference>
<comment type="caution">
    <text evidence="3">The sequence shown here is derived from an EMBL/GenBank/DDBJ whole genome shotgun (WGS) entry which is preliminary data.</text>
</comment>
<keyword evidence="4" id="KW-1185">Reference proteome</keyword>
<reference evidence="3" key="1">
    <citation type="submission" date="2021-03" db="EMBL/GenBank/DDBJ databases">
        <authorList>
            <person name="Bekaert M."/>
        </authorList>
    </citation>
    <scope>NUCLEOTIDE SEQUENCE</scope>
</reference>
<dbReference type="InterPro" id="IPR008906">
    <property type="entry name" value="HATC_C_dom"/>
</dbReference>
<sequence length="1298" mass="144673">MTNRITGTPRFPLLSKIVSAVCTIPNSNAVCERTFSMLKKIHTDTRSSLDNSTLCALLTVKLNTNSKCYSFQPTKEQLKTAKQACSSYNKDYEKPYWWDISNSFEEIKALSQQAFKALATGGPTWISTSVIEGDDPVAKFTKGKVSQQQIKEQIIDNLTNIIDELLEPFDGLTGIADEFINKYMKFFGLVKSVKEAYAILKEGYEFGQSIINSLFGPKCHKDFPRLYRLDAGPCKGEGFYPSKMEKSGQSEYAVAGVDLEIDVGKTVVAPFPGIVYKGDNPDEVIIEANTAALNDIKIYVNGVKVNTSILHPSDELYIENRIGAGHPIGTAKESPCYPFNHIHFAMKKGNGTVDPTKFLSPRFFKIPKWIQTCDDYKLVYQFETIAAGVIVGLGGQAENNTSPDLDLSKILQPDPPATSEDPGQGVDTIKSDTNGMYSKTKSNPNYLTDDSKNRIKDRFTTLMRKADSFMKKFSLRRLKMGTIMNFLTKLGMTDSRAKFVLALKTLEAIINNKPCFNPHELTDEQIKQTLQERGEPINGTREQMIKRIFDQDNQCPLMSFTLPKKAYCIFSSDCMAVECCMNVKISMFLRVIKAYVNFNPCTFKFSYGFDVFKGEIQLPKLGFDGIDKIMNTGIVLSIPVIGDLEIVVFLKIEKTDLETVATFGGGLCEPGSYPDEENCLVTINLLDQAVLPLPICNPDGSYSWPNINWATYFSKEAVMERLKQAGRKAAKQLAGNLAKEVLAALGLPASLLGATGPCPRPENMTLALLKGKMIEADLSTDGTRLVLNSRYALYDRSCYSSLINKTINLPAITNPTLKKHLYYQISPNCMRFDACADVTIKALNYTKALKAYVELDPCHFILYAGFEKWERQFILISYEWGKEEVLEITPEIKVMIKIDRDADVKKVFIVNFGLRICIAGDCVIDEYFITDYEVPIPLCNENFTLPGGGSLTDFAKTLGGTITAEAFNLILRKLKLDVSRIQIVRIRYCPWNIDVTSYLPTSVKHLVTCEMPENCFGLDCCIDVKFQLPAALGGKVLAYSVPFWFKMSPCDFTIDVGIGTWTYKKTLFEYTWGTQKELTIGDNDPAPVKILYTISKMGGGEGFIIDAIVTICIPFDDNKPFCAPTPDGLHLLKSQQVPLCSKNLTNILKNVSFSKMAKDLGYEAGQQVAQGAVQYLLEQVGLTDFFGVPKCDRKRGIYDPSVLGWNNMCPFSISKLPDIRGPMTCMITETCSGIDCCAEIPFIGLTIHAYFLVNTCEYSISFGINNMNVNLSLFEGGIDSYEWGKPEVLKVTDIVKLE</sequence>
<evidence type="ECO:0000313" key="3">
    <source>
        <dbReference type="EMBL" id="CAG2252207.1"/>
    </source>
</evidence>
<organism evidence="3 4">
    <name type="scientific">Mytilus edulis</name>
    <name type="common">Blue mussel</name>
    <dbReference type="NCBI Taxonomy" id="6550"/>
    <lineage>
        <taxon>Eukaryota</taxon>
        <taxon>Metazoa</taxon>
        <taxon>Spiralia</taxon>
        <taxon>Lophotrochozoa</taxon>
        <taxon>Mollusca</taxon>
        <taxon>Bivalvia</taxon>
        <taxon>Autobranchia</taxon>
        <taxon>Pteriomorphia</taxon>
        <taxon>Mytilida</taxon>
        <taxon>Mytiloidea</taxon>
        <taxon>Mytilidae</taxon>
        <taxon>Mytilinae</taxon>
        <taxon>Mytilus</taxon>
    </lineage>
</organism>
<proteinExistence type="predicted"/>
<dbReference type="Gene3D" id="2.70.70.10">
    <property type="entry name" value="Glucose Permease (Domain IIA)"/>
    <property type="match status" value="1"/>
</dbReference>
<dbReference type="PANTHER" id="PTHR37162">
    <property type="entry name" value="HAT FAMILY DIMERISATION DOMAINCONTAINING PROTEIN-RELATED"/>
    <property type="match status" value="1"/>
</dbReference>
<dbReference type="InterPro" id="IPR012337">
    <property type="entry name" value="RNaseH-like_sf"/>
</dbReference>
<gene>
    <name evidence="3" type="ORF">MEDL_63831</name>
</gene>
<dbReference type="GO" id="GO:0046983">
    <property type="term" value="F:protein dimerization activity"/>
    <property type="evidence" value="ECO:0007669"/>
    <property type="project" value="InterPro"/>
</dbReference>
<name>A0A8S3VBN2_MYTED</name>
<dbReference type="SMART" id="SM00513">
    <property type="entry name" value="SAP"/>
    <property type="match status" value="2"/>
</dbReference>
<dbReference type="EMBL" id="CAJPWZ010003113">
    <property type="protein sequence ID" value="CAG2252207.1"/>
    <property type="molecule type" value="Genomic_DNA"/>
</dbReference>
<evidence type="ECO:0000259" key="2">
    <source>
        <dbReference type="SMART" id="SM00513"/>
    </source>
</evidence>
<dbReference type="InterPro" id="IPR011055">
    <property type="entry name" value="Dup_hybrid_motif"/>
</dbReference>
<feature type="region of interest" description="Disordered" evidence="1">
    <location>
        <begin position="413"/>
        <end position="449"/>
    </location>
</feature>
<evidence type="ECO:0000256" key="1">
    <source>
        <dbReference type="SAM" id="MobiDB-lite"/>
    </source>
</evidence>
<dbReference type="SUPFAM" id="SSF53098">
    <property type="entry name" value="Ribonuclease H-like"/>
    <property type="match status" value="1"/>
</dbReference>
<evidence type="ECO:0000313" key="4">
    <source>
        <dbReference type="Proteomes" id="UP000683360"/>
    </source>
</evidence>
<dbReference type="OrthoDB" id="6107827at2759"/>
<feature type="compositionally biased region" description="Polar residues" evidence="1">
    <location>
        <begin position="431"/>
        <end position="448"/>
    </location>
</feature>
<protein>
    <recommendedName>
        <fullName evidence="2">SAP domain-containing protein</fullName>
    </recommendedName>
</protein>
<dbReference type="Pfam" id="PF05699">
    <property type="entry name" value="Dimer_Tnp_hAT"/>
    <property type="match status" value="1"/>
</dbReference>
<accession>A0A8S3VBN2</accession>